<gene>
    <name evidence="11" type="primary">ccsA</name>
    <name evidence="11" type="ORF">J2I46_08310</name>
</gene>
<comment type="function">
    <text evidence="1">Required for the export of heme to the periplasm for the biogenesis of c-type cytochromes.</text>
</comment>
<feature type="transmembrane region" description="Helical" evidence="9">
    <location>
        <begin position="162"/>
        <end position="179"/>
    </location>
</feature>
<protein>
    <recommendedName>
        <fullName evidence="4">Heme exporter protein C</fullName>
    </recommendedName>
</protein>
<evidence type="ECO:0000256" key="1">
    <source>
        <dbReference type="ARBA" id="ARBA00002442"/>
    </source>
</evidence>
<evidence type="ECO:0000313" key="12">
    <source>
        <dbReference type="Proteomes" id="UP000664628"/>
    </source>
</evidence>
<feature type="transmembrane region" description="Helical" evidence="9">
    <location>
        <begin position="131"/>
        <end position="150"/>
    </location>
</feature>
<feature type="transmembrane region" description="Helical" evidence="9">
    <location>
        <begin position="63"/>
        <end position="84"/>
    </location>
</feature>
<evidence type="ECO:0000256" key="8">
    <source>
        <dbReference type="ARBA" id="ARBA00023136"/>
    </source>
</evidence>
<evidence type="ECO:0000259" key="10">
    <source>
        <dbReference type="Pfam" id="PF01578"/>
    </source>
</evidence>
<comment type="subcellular location">
    <subcellularLocation>
        <location evidence="2">Membrane</location>
        <topology evidence="2">Multi-pass membrane protein</topology>
    </subcellularLocation>
</comment>
<feature type="transmembrane region" description="Helical" evidence="9">
    <location>
        <begin position="208"/>
        <end position="228"/>
    </location>
</feature>
<sequence>MLTSLTLVSQRNRGQKTIKNMKTNWWKALAVIILTYTIFWGLIGPTPRQPILNESIRNVYFHVPLWFGMITLMLTSLVFAVRYLRKGDLGDDMVSVEFANTAILFGILGCATGSIWANYTWGEPWPNDPKLNGVAVSMLLYIAYLVLRGAFDDEQRRARISAVYNILAFAVFIPLIFILPRQTDSLHPGNGGNPAFGKYDMNSQMRMVFYPAIIGFTLLGVWITQLRVRLRRLQLVMEE</sequence>
<keyword evidence="12" id="KW-1185">Reference proteome</keyword>
<dbReference type="InterPro" id="IPR045062">
    <property type="entry name" value="Cyt_c_biogenesis_CcsA/CcmC"/>
</dbReference>
<keyword evidence="8 9" id="KW-0472">Membrane</keyword>
<dbReference type="EMBL" id="JAFMYW010000002">
    <property type="protein sequence ID" value="MBO0948578.1"/>
    <property type="molecule type" value="Genomic_DNA"/>
</dbReference>
<proteinExistence type="inferred from homology"/>
<name>A0ABS3JF04_9BACT</name>
<evidence type="ECO:0000256" key="4">
    <source>
        <dbReference type="ARBA" id="ARBA00016463"/>
    </source>
</evidence>
<dbReference type="PANTHER" id="PTHR30071">
    <property type="entry name" value="HEME EXPORTER PROTEIN C"/>
    <property type="match status" value="1"/>
</dbReference>
<dbReference type="InterPro" id="IPR003557">
    <property type="entry name" value="Cyt_c_biogenesis_CcmC"/>
</dbReference>
<reference evidence="11 12" key="1">
    <citation type="submission" date="2021-03" db="EMBL/GenBank/DDBJ databases">
        <title>Fibrella sp. HMF5405 genome sequencing and assembly.</title>
        <authorList>
            <person name="Kang H."/>
            <person name="Kim H."/>
            <person name="Bae S."/>
            <person name="Joh K."/>
        </authorList>
    </citation>
    <scope>NUCLEOTIDE SEQUENCE [LARGE SCALE GENOMIC DNA]</scope>
    <source>
        <strain evidence="11 12">HMF5405</strain>
    </source>
</reference>
<evidence type="ECO:0000256" key="3">
    <source>
        <dbReference type="ARBA" id="ARBA00005840"/>
    </source>
</evidence>
<dbReference type="Proteomes" id="UP000664628">
    <property type="component" value="Unassembled WGS sequence"/>
</dbReference>
<feature type="transmembrane region" description="Helical" evidence="9">
    <location>
        <begin position="96"/>
        <end position="119"/>
    </location>
</feature>
<accession>A0ABS3JF04</accession>
<dbReference type="PANTHER" id="PTHR30071:SF1">
    <property type="entry name" value="CYTOCHROME B_B6 PROTEIN-RELATED"/>
    <property type="match status" value="1"/>
</dbReference>
<keyword evidence="7 9" id="KW-1133">Transmembrane helix</keyword>
<feature type="domain" description="Cytochrome c assembly protein" evidence="10">
    <location>
        <begin position="28"/>
        <end position="176"/>
    </location>
</feature>
<dbReference type="InterPro" id="IPR002541">
    <property type="entry name" value="Cyt_c_assembly"/>
</dbReference>
<comment type="similarity">
    <text evidence="3">Belongs to the CcmC/CycZ/HelC family.</text>
</comment>
<evidence type="ECO:0000256" key="7">
    <source>
        <dbReference type="ARBA" id="ARBA00022989"/>
    </source>
</evidence>
<evidence type="ECO:0000256" key="5">
    <source>
        <dbReference type="ARBA" id="ARBA00022692"/>
    </source>
</evidence>
<dbReference type="Pfam" id="PF01578">
    <property type="entry name" value="Cytochrom_C_asm"/>
    <property type="match status" value="1"/>
</dbReference>
<evidence type="ECO:0000313" key="11">
    <source>
        <dbReference type="EMBL" id="MBO0948578.1"/>
    </source>
</evidence>
<evidence type="ECO:0000256" key="6">
    <source>
        <dbReference type="ARBA" id="ARBA00022748"/>
    </source>
</evidence>
<organism evidence="11 12">
    <name type="scientific">Fibrella forsythiae</name>
    <dbReference type="NCBI Taxonomy" id="2817061"/>
    <lineage>
        <taxon>Bacteria</taxon>
        <taxon>Pseudomonadati</taxon>
        <taxon>Bacteroidota</taxon>
        <taxon>Cytophagia</taxon>
        <taxon>Cytophagales</taxon>
        <taxon>Spirosomataceae</taxon>
        <taxon>Fibrella</taxon>
    </lineage>
</organism>
<comment type="caution">
    <text evidence="11">The sequence shown here is derived from an EMBL/GenBank/DDBJ whole genome shotgun (WGS) entry which is preliminary data.</text>
</comment>
<dbReference type="PRINTS" id="PR01386">
    <property type="entry name" value="CCMCBIOGNSIS"/>
</dbReference>
<keyword evidence="5 9" id="KW-0812">Transmembrane</keyword>
<evidence type="ECO:0000256" key="9">
    <source>
        <dbReference type="SAM" id="Phobius"/>
    </source>
</evidence>
<keyword evidence="6" id="KW-0201">Cytochrome c-type biogenesis</keyword>
<feature type="transmembrane region" description="Helical" evidence="9">
    <location>
        <begin position="25"/>
        <end position="43"/>
    </location>
</feature>
<evidence type="ECO:0000256" key="2">
    <source>
        <dbReference type="ARBA" id="ARBA00004141"/>
    </source>
</evidence>